<feature type="compositionally biased region" description="Polar residues" evidence="1">
    <location>
        <begin position="51"/>
        <end position="60"/>
    </location>
</feature>
<evidence type="ECO:0000256" key="1">
    <source>
        <dbReference type="SAM" id="MobiDB-lite"/>
    </source>
</evidence>
<sequence length="74" mass="8267">MDRLIVLGIFLAALFYLYFKLVKKKGCSGCPSSKKECGKRQSCQPKGLEKSSLQKSTSPAGKSLHYQKIKELKN</sequence>
<evidence type="ECO:0000313" key="2">
    <source>
        <dbReference type="EMBL" id="PWD86243.1"/>
    </source>
</evidence>
<dbReference type="EMBL" id="QEWV01000004">
    <property type="protein sequence ID" value="PWD92607.1"/>
    <property type="molecule type" value="Genomic_DNA"/>
</dbReference>
<dbReference type="RefSeq" id="WP_109201709.1">
    <property type="nucleotide sequence ID" value="NZ_QEWS01000004.1"/>
</dbReference>
<gene>
    <name evidence="2" type="ORF">DC077_05745</name>
    <name evidence="3" type="ORF">DC078_06180</name>
</gene>
<evidence type="ECO:0008006" key="6">
    <source>
        <dbReference type="Google" id="ProtNLM"/>
    </source>
</evidence>
<feature type="region of interest" description="Disordered" evidence="1">
    <location>
        <begin position="28"/>
        <end position="62"/>
    </location>
</feature>
<dbReference type="AlphaFoldDB" id="A0A2U2AQV0"/>
<keyword evidence="5" id="KW-1185">Reference proteome</keyword>
<name>A0A2U2AQV0_9GAMM</name>
<evidence type="ECO:0000313" key="3">
    <source>
        <dbReference type="EMBL" id="PWD92607.1"/>
    </source>
</evidence>
<evidence type="ECO:0000313" key="4">
    <source>
        <dbReference type="Proteomes" id="UP000245059"/>
    </source>
</evidence>
<dbReference type="EMBL" id="QEWW01000003">
    <property type="protein sequence ID" value="PWD86243.1"/>
    <property type="molecule type" value="Genomic_DNA"/>
</dbReference>
<accession>A0A2U2AQV0</accession>
<evidence type="ECO:0000313" key="5">
    <source>
        <dbReference type="Proteomes" id="UP000245217"/>
    </source>
</evidence>
<reference evidence="4 5" key="2">
    <citation type="submission" date="2018-05" db="EMBL/GenBank/DDBJ databases">
        <title>Ignatzschineria dubaiensis sp. nov., isolated from necrotic foot tissues of dromedaries (Camelus dromedarius) and associated maggots in Dubai, United Arab Emirates.</title>
        <authorList>
            <person name="Tsang C.C."/>
            <person name="Tang J.Y.M."/>
            <person name="Fong J.Y.H."/>
            <person name="Kinne J."/>
            <person name="Lee H.H."/>
            <person name="Joseph M."/>
            <person name="Jose S."/>
            <person name="Schuster R.K."/>
            <person name="Tang Y."/>
            <person name="Sivakumar S."/>
            <person name="Chen J.H.K."/>
            <person name="Teng J.L.L."/>
            <person name="Lau S.K.P."/>
            <person name="Wernery U."/>
            <person name="Woo P.C.Y."/>
        </authorList>
    </citation>
    <scope>NUCLEOTIDE SEQUENCE [LARGE SCALE GENOMIC DNA]</scope>
    <source>
        <strain evidence="4">UAE-HKU57</strain>
        <strain evidence="5">UAE-HKU58</strain>
    </source>
</reference>
<dbReference type="Proteomes" id="UP000245217">
    <property type="component" value="Unassembled WGS sequence"/>
</dbReference>
<proteinExistence type="predicted"/>
<dbReference type="Proteomes" id="UP000245059">
    <property type="component" value="Unassembled WGS sequence"/>
</dbReference>
<dbReference type="Pfam" id="PF12669">
    <property type="entry name" value="FeoB_associated"/>
    <property type="match status" value="1"/>
</dbReference>
<reference evidence="2" key="1">
    <citation type="journal article" date="2018" name="Genome Announc.">
        <title>Ignatzschineria cameli sp. nov., isolated from necrotic foot tissue of dromedaries (Camelus dromedarius) and associated maggots (Wohlfahrtia species) in Dubai.</title>
        <authorList>
            <person name="Tsang C.C."/>
            <person name="Tang J.Y."/>
            <person name="Fong J.Y."/>
            <person name="Kinne J."/>
            <person name="Lee H.H."/>
            <person name="Joseph M."/>
            <person name="Jose S."/>
            <person name="Schuster R.K."/>
            <person name="Tang Y."/>
            <person name="Sivakumar S."/>
            <person name="Chen J.H."/>
            <person name="Teng J.L."/>
            <person name="Lau S.K."/>
            <person name="Wernery U."/>
            <person name="Woo P.C."/>
        </authorList>
    </citation>
    <scope>NUCLEOTIDE SEQUENCE</scope>
    <source>
        <strain evidence="2">UAE-HKU57</strain>
        <strain evidence="3">UAE-HKU58</strain>
    </source>
</reference>
<comment type="caution">
    <text evidence="2">The sequence shown here is derived from an EMBL/GenBank/DDBJ whole genome shotgun (WGS) entry which is preliminary data.</text>
</comment>
<protein>
    <recommendedName>
        <fullName evidence="6">FeoB-associated Cys-rich membrane protein</fullName>
    </recommendedName>
</protein>
<organism evidence="2 4">
    <name type="scientific">Ignatzschineria cameli</name>
    <dbReference type="NCBI Taxonomy" id="2182793"/>
    <lineage>
        <taxon>Bacteria</taxon>
        <taxon>Pseudomonadati</taxon>
        <taxon>Pseudomonadota</taxon>
        <taxon>Gammaproteobacteria</taxon>
        <taxon>Cardiobacteriales</taxon>
        <taxon>Ignatzschineriaceae</taxon>
        <taxon>Ignatzschineria</taxon>
    </lineage>
</organism>